<dbReference type="GO" id="GO:0016757">
    <property type="term" value="F:glycosyltransferase activity"/>
    <property type="evidence" value="ECO:0007669"/>
    <property type="project" value="UniProtKB-ARBA"/>
</dbReference>
<keyword evidence="3" id="KW-0808">Transferase</keyword>
<dbReference type="InterPro" id="IPR028098">
    <property type="entry name" value="Glyco_trans_4-like_N"/>
</dbReference>
<dbReference type="EMBL" id="FPJW01000007">
    <property type="protein sequence ID" value="SFX56367.1"/>
    <property type="molecule type" value="Genomic_DNA"/>
</dbReference>
<feature type="domain" description="Glycosyltransferase subfamily 4-like N-terminal" evidence="2">
    <location>
        <begin position="14"/>
        <end position="179"/>
    </location>
</feature>
<gene>
    <name evidence="3" type="ORF">SAMN02745752_02099</name>
</gene>
<dbReference type="InterPro" id="IPR050194">
    <property type="entry name" value="Glycosyltransferase_grp1"/>
</dbReference>
<dbReference type="AlphaFoldDB" id="A0A1K1Y3A3"/>
<dbReference type="SUPFAM" id="SSF53756">
    <property type="entry name" value="UDP-Glycosyltransferase/glycogen phosphorylase"/>
    <property type="match status" value="1"/>
</dbReference>
<dbReference type="PANTHER" id="PTHR45947:SF3">
    <property type="entry name" value="SULFOQUINOVOSYL TRANSFERASE SQD2"/>
    <property type="match status" value="1"/>
</dbReference>
<proteinExistence type="predicted"/>
<feature type="region of interest" description="Disordered" evidence="1">
    <location>
        <begin position="377"/>
        <end position="397"/>
    </location>
</feature>
<evidence type="ECO:0000313" key="4">
    <source>
        <dbReference type="Proteomes" id="UP000182350"/>
    </source>
</evidence>
<dbReference type="CDD" id="cd03814">
    <property type="entry name" value="GT4-like"/>
    <property type="match status" value="1"/>
</dbReference>
<dbReference type="PANTHER" id="PTHR45947">
    <property type="entry name" value="SULFOQUINOVOSYL TRANSFERASE SQD2"/>
    <property type="match status" value="1"/>
</dbReference>
<dbReference type="Pfam" id="PF13692">
    <property type="entry name" value="Glyco_trans_1_4"/>
    <property type="match status" value="1"/>
</dbReference>
<sequence length="397" mass="44602">MRLALVTETFVPDVNGVALTLDHLSRGVLRHGVQVDLVCPGHGAGVAAERLQYWQAAGHSLPGYPQLRFGWRLPERVLQQWQLTPPDAFYIATEGPLGWHALSYARRHGIPVISGYHTNFEQYLQHYRLGWLKGLARRYLRWFHNASNLTLTPCRQQQQLLQAEGYQRVQVLGRGVDTRLFSPTRRCNDLREQLGVRPEQLLVGYVGRVAAEKNLPLLLQAFAAIRAQRSDARLLLVGDGPWMLEVRKACPDVLLVGNQRGESLARHYACMDLFLFPSLTETWGNVVGEALASGLPVVAFDRAAASELIRDQENGCLIPCQSTQRDILFVARSVALAVNDQQLLAMGHRATQGMQGQGWEQISESFYRLLQTSLNKAPGHESKTQSVRRFSRLDRKA</sequence>
<protein>
    <submittedName>
        <fullName evidence="3">Glycosyltransferase involved in cell wall bisynthesis</fullName>
    </submittedName>
</protein>
<dbReference type="RefSeq" id="WP_072326416.1">
    <property type="nucleotide sequence ID" value="NZ_FPJW01000007.1"/>
</dbReference>
<organism evidence="3 4">
    <name type="scientific">Marinospirillum alkaliphilum DSM 21637</name>
    <dbReference type="NCBI Taxonomy" id="1122209"/>
    <lineage>
        <taxon>Bacteria</taxon>
        <taxon>Pseudomonadati</taxon>
        <taxon>Pseudomonadota</taxon>
        <taxon>Gammaproteobacteria</taxon>
        <taxon>Oceanospirillales</taxon>
        <taxon>Oceanospirillaceae</taxon>
        <taxon>Marinospirillum</taxon>
    </lineage>
</organism>
<reference evidence="3 4" key="1">
    <citation type="submission" date="2016-11" db="EMBL/GenBank/DDBJ databases">
        <authorList>
            <person name="Jaros S."/>
            <person name="Januszkiewicz K."/>
            <person name="Wedrychowicz H."/>
        </authorList>
    </citation>
    <scope>NUCLEOTIDE SEQUENCE [LARGE SCALE GENOMIC DNA]</scope>
    <source>
        <strain evidence="3 4">DSM 21637</strain>
    </source>
</reference>
<dbReference type="OrthoDB" id="9802525at2"/>
<evidence type="ECO:0000313" key="3">
    <source>
        <dbReference type="EMBL" id="SFX56367.1"/>
    </source>
</evidence>
<dbReference type="Gene3D" id="3.40.50.2000">
    <property type="entry name" value="Glycogen Phosphorylase B"/>
    <property type="match status" value="2"/>
</dbReference>
<name>A0A1K1Y3A3_9GAMM</name>
<dbReference type="Proteomes" id="UP000182350">
    <property type="component" value="Unassembled WGS sequence"/>
</dbReference>
<dbReference type="STRING" id="1122209.SAMN02745752_02099"/>
<evidence type="ECO:0000256" key="1">
    <source>
        <dbReference type="SAM" id="MobiDB-lite"/>
    </source>
</evidence>
<keyword evidence="4" id="KW-1185">Reference proteome</keyword>
<accession>A0A1K1Y3A3</accession>
<evidence type="ECO:0000259" key="2">
    <source>
        <dbReference type="Pfam" id="PF13439"/>
    </source>
</evidence>
<dbReference type="Pfam" id="PF13439">
    <property type="entry name" value="Glyco_transf_4"/>
    <property type="match status" value="1"/>
</dbReference>